<evidence type="ECO:0000313" key="1">
    <source>
        <dbReference type="EMBL" id="CAK0806173.1"/>
    </source>
</evidence>
<name>A0ABN9QMK9_9DINO</name>
<protein>
    <submittedName>
        <fullName evidence="1">Uncharacterized protein</fullName>
    </submittedName>
</protein>
<keyword evidence="2" id="KW-1185">Reference proteome</keyword>
<feature type="non-terminal residue" evidence="1">
    <location>
        <position position="219"/>
    </location>
</feature>
<proteinExistence type="predicted"/>
<evidence type="ECO:0000313" key="2">
    <source>
        <dbReference type="Proteomes" id="UP001189429"/>
    </source>
</evidence>
<accession>A0ABN9QMK9</accession>
<sequence length="219" mass="22545">QASRLRGWRGARARRPCGAVWRGAPRMAEGLPRGASCHYSAAWASAAAAGQLLETGGAGGDDLRLGLELALQGCLQQLRALRAARCRAAAGQGGPGAPSASAAAYAAEEQALKLSVSGIVQQLQAYREARKEHTHELLLAVVPQILQLLPTVAALRFSAASAGLRAAGVSQGCGARLVPHLDAAPACPRALRRFLGEVALGSVRSLALPAPALDWALAE</sequence>
<dbReference type="EMBL" id="CAUYUJ010003659">
    <property type="protein sequence ID" value="CAK0806173.1"/>
    <property type="molecule type" value="Genomic_DNA"/>
</dbReference>
<feature type="non-terminal residue" evidence="1">
    <location>
        <position position="1"/>
    </location>
</feature>
<comment type="caution">
    <text evidence="1">The sequence shown here is derived from an EMBL/GenBank/DDBJ whole genome shotgun (WGS) entry which is preliminary data.</text>
</comment>
<organism evidence="1 2">
    <name type="scientific">Prorocentrum cordatum</name>
    <dbReference type="NCBI Taxonomy" id="2364126"/>
    <lineage>
        <taxon>Eukaryota</taxon>
        <taxon>Sar</taxon>
        <taxon>Alveolata</taxon>
        <taxon>Dinophyceae</taxon>
        <taxon>Prorocentrales</taxon>
        <taxon>Prorocentraceae</taxon>
        <taxon>Prorocentrum</taxon>
    </lineage>
</organism>
<gene>
    <name evidence="1" type="ORF">PCOR1329_LOCUS12507</name>
</gene>
<reference evidence="1" key="1">
    <citation type="submission" date="2023-10" db="EMBL/GenBank/DDBJ databases">
        <authorList>
            <person name="Chen Y."/>
            <person name="Shah S."/>
            <person name="Dougan E. K."/>
            <person name="Thang M."/>
            <person name="Chan C."/>
        </authorList>
    </citation>
    <scope>NUCLEOTIDE SEQUENCE [LARGE SCALE GENOMIC DNA]</scope>
</reference>
<dbReference type="Proteomes" id="UP001189429">
    <property type="component" value="Unassembled WGS sequence"/>
</dbReference>